<feature type="compositionally biased region" description="Basic and acidic residues" evidence="1">
    <location>
        <begin position="346"/>
        <end position="363"/>
    </location>
</feature>
<keyword evidence="3" id="KW-1185">Reference proteome</keyword>
<dbReference type="EMBL" id="CP000237">
    <property type="protein sequence ID" value="ABD46331.1"/>
    <property type="molecule type" value="Genomic_DNA"/>
</dbReference>
<feature type="compositionally biased region" description="Basic and acidic residues" evidence="1">
    <location>
        <begin position="378"/>
        <end position="391"/>
    </location>
</feature>
<dbReference type="AlphaFoldDB" id="Q2GDF9"/>
<feature type="compositionally biased region" description="Acidic residues" evidence="1">
    <location>
        <begin position="264"/>
        <end position="275"/>
    </location>
</feature>
<feature type="region of interest" description="Disordered" evidence="1">
    <location>
        <begin position="436"/>
        <end position="753"/>
    </location>
</feature>
<proteinExistence type="predicted"/>
<accession>Q2GDF9</accession>
<gene>
    <name evidence="2" type="ordered locus">NSE_0607</name>
</gene>
<dbReference type="Proteomes" id="UP000001942">
    <property type="component" value="Chromosome"/>
</dbReference>
<sequence>MLPLRYAPFITHDVVSAIEAIGKLGSIIVQGTQQQGASHKERKTLLAAALDVFTIFGNEQARLKEIDAPDKQDVIKCRDKILRCAERVIKYVDTDGHNDTAIPRDKGLKAAGGLAKACKALSGLLGSAAPNLPASASRVLSALLDQYADNMLSATGATEPGGLAQAAQSAAASARRGIEATYSGQFAFALEEEITGVPGVKPQEGKGFEVEREKLCSLIQLVAAATGSTLSSTIQAACVDPNQAQTAEVSTGVLTEEAEHTEPGEEEELLSDVTEDSISTDPEMPPLEGSEEDISVGGEGPAGAQAAAPAAPDTPQQEPEPSPESSTSEDLEVEEIFSSAEQEFAPEERGTGHDSGEEKESAEKKKKSTSKRTPLPPEESREEEKQDKTQRQEPGTLNTLFQRFLILVQGVLETLSSMIGAPFESRSFREIFQSRRAHDGADGLQKRSTSEQGLSSPDVEQGQEGARPRRYSDPGLAIQDMYRLRGGEVRDAATQTPLEQQDHAAGSGVAPVKPPRTFEHESGRDTPSTAGHGRKILTPKMQALRETLERTLGDGSPSTPTKKTGTATQTTTTGSRHPSGSEQSAVASTTKSPDDKPLPPPAPPLPEPPAKAAPKAVAPSGPKKAGPKPPSPAEAMLSELSARLQSGGGLKPSRDRTPSAKAVEKSKTEPTPREAMMAQLKGVLEQRESQATSGDAKVDPRSPSPKPEDIPMGQLTEAAVGLQGVQSQGTVPEGSVKGPGAGGADQKPEAPQR</sequence>
<dbReference type="STRING" id="222891.NSE_0607"/>
<feature type="compositionally biased region" description="Basic and acidic residues" evidence="1">
    <location>
        <begin position="436"/>
        <end position="449"/>
    </location>
</feature>
<feature type="compositionally biased region" description="Low complexity" evidence="1">
    <location>
        <begin position="302"/>
        <end position="326"/>
    </location>
</feature>
<feature type="compositionally biased region" description="Basic and acidic residues" evidence="1">
    <location>
        <begin position="482"/>
        <end position="491"/>
    </location>
</feature>
<feature type="compositionally biased region" description="Low complexity" evidence="1">
    <location>
        <begin position="555"/>
        <end position="575"/>
    </location>
</feature>
<name>Q2GDF9_EHRS3</name>
<dbReference type="OrthoDB" id="9903924at2"/>
<feature type="compositionally biased region" description="Polar residues" evidence="1">
    <location>
        <begin position="576"/>
        <end position="591"/>
    </location>
</feature>
<feature type="compositionally biased region" description="Basic and acidic residues" evidence="1">
    <location>
        <begin position="652"/>
        <end position="672"/>
    </location>
</feature>
<dbReference type="RefSeq" id="WP_011451993.1">
    <property type="nucleotide sequence ID" value="NC_007798.1"/>
</dbReference>
<organism evidence="2 3">
    <name type="scientific">Ehrlichia sennetsu (strain ATCC VR-367 / Miyayama)</name>
    <name type="common">Neorickettsia sennetsu</name>
    <dbReference type="NCBI Taxonomy" id="222891"/>
    <lineage>
        <taxon>Bacteria</taxon>
        <taxon>Pseudomonadati</taxon>
        <taxon>Pseudomonadota</taxon>
        <taxon>Alphaproteobacteria</taxon>
        <taxon>Rickettsiales</taxon>
        <taxon>Anaplasmataceae</taxon>
        <taxon>Ehrlichia</taxon>
    </lineage>
</organism>
<dbReference type="HOGENOM" id="CLU_369522_0_0_5"/>
<evidence type="ECO:0000256" key="1">
    <source>
        <dbReference type="SAM" id="MobiDB-lite"/>
    </source>
</evidence>
<dbReference type="KEGG" id="nse:NSE_0607"/>
<feature type="compositionally biased region" description="Low complexity" evidence="1">
    <location>
        <begin position="612"/>
        <end position="624"/>
    </location>
</feature>
<evidence type="ECO:0000313" key="2">
    <source>
        <dbReference type="EMBL" id="ABD46331.1"/>
    </source>
</evidence>
<feature type="region of interest" description="Disordered" evidence="1">
    <location>
        <begin position="255"/>
        <end position="399"/>
    </location>
</feature>
<feature type="compositionally biased region" description="Pro residues" evidence="1">
    <location>
        <begin position="598"/>
        <end position="611"/>
    </location>
</feature>
<reference evidence="2 3" key="1">
    <citation type="journal article" date="2006" name="PLoS Genet.">
        <title>Comparative genomics of emerging human ehrlichiosis agents.</title>
        <authorList>
            <person name="Dunning Hotopp J.C."/>
            <person name="Lin M."/>
            <person name="Madupu R."/>
            <person name="Crabtree J."/>
            <person name="Angiuoli S.V."/>
            <person name="Eisen J.A."/>
            <person name="Seshadri R."/>
            <person name="Ren Q."/>
            <person name="Wu M."/>
            <person name="Utterback T.R."/>
            <person name="Smith S."/>
            <person name="Lewis M."/>
            <person name="Khouri H."/>
            <person name="Zhang C."/>
            <person name="Niu H."/>
            <person name="Lin Q."/>
            <person name="Ohashi N."/>
            <person name="Zhi N."/>
            <person name="Nelson W."/>
            <person name="Brinkac L.M."/>
            <person name="Dodson R.J."/>
            <person name="Rosovitz M.J."/>
            <person name="Sundaram J."/>
            <person name="Daugherty S.C."/>
            <person name="Davidsen T."/>
            <person name="Durkin A.S."/>
            <person name="Gwinn M."/>
            <person name="Haft D.H."/>
            <person name="Selengut J.D."/>
            <person name="Sullivan S.A."/>
            <person name="Zafar N."/>
            <person name="Zhou L."/>
            <person name="Benahmed F."/>
            <person name="Forberger H."/>
            <person name="Halpin R."/>
            <person name="Mulligan S."/>
            <person name="Robinson J."/>
            <person name="White O."/>
            <person name="Rikihisa Y."/>
            <person name="Tettelin H."/>
        </authorList>
    </citation>
    <scope>NUCLEOTIDE SEQUENCE [LARGE SCALE GENOMIC DNA]</scope>
    <source>
        <strain evidence="3">ATCC VR-367 / Miyayama</strain>
    </source>
</reference>
<evidence type="ECO:0000313" key="3">
    <source>
        <dbReference type="Proteomes" id="UP000001942"/>
    </source>
</evidence>
<protein>
    <submittedName>
        <fullName evidence="2">Uncharacterized protein</fullName>
    </submittedName>
</protein>